<feature type="transmembrane region" description="Helical" evidence="7">
    <location>
        <begin position="341"/>
        <end position="365"/>
    </location>
</feature>
<feature type="transmembrane region" description="Helical" evidence="7">
    <location>
        <begin position="44"/>
        <end position="67"/>
    </location>
</feature>
<dbReference type="eggNOG" id="COG0577">
    <property type="taxonomic scope" value="Bacteria"/>
</dbReference>
<keyword evidence="4 7" id="KW-1133">Transmembrane helix</keyword>
<evidence type="ECO:0000313" key="10">
    <source>
        <dbReference type="EMBL" id="SDN48858.1"/>
    </source>
</evidence>
<evidence type="ECO:0000259" key="8">
    <source>
        <dbReference type="Pfam" id="PF02687"/>
    </source>
</evidence>
<organism evidence="10 11">
    <name type="scientific">Allokutzneria albata</name>
    <name type="common">Kibdelosporangium albatum</name>
    <dbReference type="NCBI Taxonomy" id="211114"/>
    <lineage>
        <taxon>Bacteria</taxon>
        <taxon>Bacillati</taxon>
        <taxon>Actinomycetota</taxon>
        <taxon>Actinomycetes</taxon>
        <taxon>Pseudonocardiales</taxon>
        <taxon>Pseudonocardiaceae</taxon>
        <taxon>Allokutzneria</taxon>
    </lineage>
</organism>
<evidence type="ECO:0000256" key="5">
    <source>
        <dbReference type="ARBA" id="ARBA00023136"/>
    </source>
</evidence>
<dbReference type="PANTHER" id="PTHR30572:SF4">
    <property type="entry name" value="ABC TRANSPORTER PERMEASE YTRF"/>
    <property type="match status" value="1"/>
</dbReference>
<keyword evidence="11" id="KW-1185">Reference proteome</keyword>
<evidence type="ECO:0000256" key="1">
    <source>
        <dbReference type="ARBA" id="ARBA00004651"/>
    </source>
</evidence>
<dbReference type="GO" id="GO:0005886">
    <property type="term" value="C:plasma membrane"/>
    <property type="evidence" value="ECO:0007669"/>
    <property type="project" value="UniProtKB-SubCell"/>
</dbReference>
<evidence type="ECO:0000259" key="9">
    <source>
        <dbReference type="Pfam" id="PF12704"/>
    </source>
</evidence>
<feature type="transmembrane region" description="Helical" evidence="7">
    <location>
        <begin position="289"/>
        <end position="314"/>
    </location>
</feature>
<accession>A0A1H0BTA7</accession>
<dbReference type="Pfam" id="PF12704">
    <property type="entry name" value="MacB_PCD"/>
    <property type="match status" value="1"/>
</dbReference>
<keyword evidence="5 7" id="KW-0472">Membrane</keyword>
<evidence type="ECO:0000256" key="7">
    <source>
        <dbReference type="SAM" id="Phobius"/>
    </source>
</evidence>
<dbReference type="InterPro" id="IPR050250">
    <property type="entry name" value="Macrolide_Exporter_MacB"/>
</dbReference>
<dbReference type="STRING" id="211114.SAMN04489726_6830"/>
<dbReference type="RefSeq" id="WP_052406729.1">
    <property type="nucleotide sequence ID" value="NZ_JOEF01000001.1"/>
</dbReference>
<dbReference type="AlphaFoldDB" id="A0A1H0BTA7"/>
<evidence type="ECO:0000313" key="11">
    <source>
        <dbReference type="Proteomes" id="UP000183376"/>
    </source>
</evidence>
<feature type="transmembrane region" description="Helical" evidence="7">
    <location>
        <begin position="371"/>
        <end position="395"/>
    </location>
</feature>
<dbReference type="InterPro" id="IPR003838">
    <property type="entry name" value="ABC3_permease_C"/>
</dbReference>
<name>A0A1H0BTA7_ALLAB</name>
<dbReference type="EMBL" id="LT629701">
    <property type="protein sequence ID" value="SDN48858.1"/>
    <property type="molecule type" value="Genomic_DNA"/>
</dbReference>
<gene>
    <name evidence="10" type="ORF">SAMN04489726_6830</name>
</gene>
<evidence type="ECO:0000256" key="3">
    <source>
        <dbReference type="ARBA" id="ARBA00022692"/>
    </source>
</evidence>
<dbReference type="Pfam" id="PF02687">
    <property type="entry name" value="FtsX"/>
    <property type="match status" value="1"/>
</dbReference>
<keyword evidence="3 7" id="KW-0812">Transmembrane</keyword>
<comment type="subcellular location">
    <subcellularLocation>
        <location evidence="1">Cell membrane</location>
        <topology evidence="1">Multi-pass membrane protein</topology>
    </subcellularLocation>
</comment>
<proteinExistence type="inferred from homology"/>
<dbReference type="OrthoDB" id="9780560at2"/>
<sequence>MTTLVDRPASAAPEPRPLPKSARVGLADLIRAGLAGVVGRPTRAVLSALGIAIGVAAMVAVLGISAASQAELKAQLDKLGTNLLQVTAGKSVFGSETRLPKEVVEMVARIGSVRQASGTGTVPNVNVFRTDLSDARETGGISVLAAKLNLPETVGATVRSGTWLNGAIAKYPGVVLGHKAAEHLGIDKPGTQVWLGAQWFTVVGILDPVQLAPELDRAALVGWEIAEQKLRFDGHPSTVYERSDDDSVEQVREVLAGTVNPENPNEVSVSRPSDALQAQITAKNTFATMFLGLGAVALLVGGVGVANTMVVSVLERRSEIGLRRALGAGRRQIRAQFLTEAVLLSGLGGLFGVLLGLGISIAWSVNSGWPVTVPVVAIGAGVGASVLIGSLAGWFPAGKAAKLSPTEALAAA</sequence>
<dbReference type="Proteomes" id="UP000183376">
    <property type="component" value="Chromosome I"/>
</dbReference>
<comment type="similarity">
    <text evidence="6">Belongs to the ABC-4 integral membrane protein family.</text>
</comment>
<dbReference type="InterPro" id="IPR025857">
    <property type="entry name" value="MacB_PCD"/>
</dbReference>
<protein>
    <submittedName>
        <fullName evidence="10">Putative ABC transport system permease protein</fullName>
    </submittedName>
</protein>
<feature type="domain" description="MacB-like periplasmic core" evidence="9">
    <location>
        <begin position="45"/>
        <end position="254"/>
    </location>
</feature>
<keyword evidence="2" id="KW-1003">Cell membrane</keyword>
<evidence type="ECO:0000256" key="2">
    <source>
        <dbReference type="ARBA" id="ARBA00022475"/>
    </source>
</evidence>
<dbReference type="PANTHER" id="PTHR30572">
    <property type="entry name" value="MEMBRANE COMPONENT OF TRANSPORTER-RELATED"/>
    <property type="match status" value="1"/>
</dbReference>
<evidence type="ECO:0000256" key="6">
    <source>
        <dbReference type="ARBA" id="ARBA00038076"/>
    </source>
</evidence>
<dbReference type="GO" id="GO:0022857">
    <property type="term" value="F:transmembrane transporter activity"/>
    <property type="evidence" value="ECO:0007669"/>
    <property type="project" value="TreeGrafter"/>
</dbReference>
<evidence type="ECO:0000256" key="4">
    <source>
        <dbReference type="ARBA" id="ARBA00022989"/>
    </source>
</evidence>
<feature type="domain" description="ABC3 transporter permease C-terminal" evidence="8">
    <location>
        <begin position="293"/>
        <end position="405"/>
    </location>
</feature>
<reference evidence="10 11" key="1">
    <citation type="submission" date="2016-10" db="EMBL/GenBank/DDBJ databases">
        <authorList>
            <person name="de Groot N.N."/>
        </authorList>
    </citation>
    <scope>NUCLEOTIDE SEQUENCE [LARGE SCALE GENOMIC DNA]</scope>
    <source>
        <strain evidence="10 11">DSM 44149</strain>
    </source>
</reference>